<protein>
    <submittedName>
        <fullName evidence="2">Uncharacterized protein</fullName>
    </submittedName>
</protein>
<comment type="caution">
    <text evidence="2">The sequence shown here is derived from an EMBL/GenBank/DDBJ whole genome shotgun (WGS) entry which is preliminary data.</text>
</comment>
<dbReference type="EMBL" id="JBHSKP010000063">
    <property type="protein sequence ID" value="MFC5157042.1"/>
    <property type="molecule type" value="Genomic_DNA"/>
</dbReference>
<proteinExistence type="predicted"/>
<evidence type="ECO:0000313" key="2">
    <source>
        <dbReference type="EMBL" id="MFC5157042.1"/>
    </source>
</evidence>
<name>A0ABW0AU53_9ACTN</name>
<gene>
    <name evidence="2" type="ORF">ACFPRH_35550</name>
</gene>
<feature type="compositionally biased region" description="Basic and acidic residues" evidence="1">
    <location>
        <begin position="1"/>
        <end position="15"/>
    </location>
</feature>
<organism evidence="2 3">
    <name type="scientific">Streptomyces amakusaensis</name>
    <dbReference type="NCBI Taxonomy" id="67271"/>
    <lineage>
        <taxon>Bacteria</taxon>
        <taxon>Bacillati</taxon>
        <taxon>Actinomycetota</taxon>
        <taxon>Actinomycetes</taxon>
        <taxon>Kitasatosporales</taxon>
        <taxon>Streptomycetaceae</taxon>
        <taxon>Streptomyces</taxon>
    </lineage>
</organism>
<feature type="compositionally biased region" description="Basic and acidic residues" evidence="1">
    <location>
        <begin position="56"/>
        <end position="71"/>
    </location>
</feature>
<reference evidence="3" key="1">
    <citation type="journal article" date="2019" name="Int. J. Syst. Evol. Microbiol.">
        <title>The Global Catalogue of Microorganisms (GCM) 10K type strain sequencing project: providing services to taxonomists for standard genome sequencing and annotation.</title>
        <authorList>
            <consortium name="The Broad Institute Genomics Platform"/>
            <consortium name="The Broad Institute Genome Sequencing Center for Infectious Disease"/>
            <person name="Wu L."/>
            <person name="Ma J."/>
        </authorList>
    </citation>
    <scope>NUCLEOTIDE SEQUENCE [LARGE SCALE GENOMIC DNA]</scope>
    <source>
        <strain evidence="3">PCU 266</strain>
    </source>
</reference>
<evidence type="ECO:0000313" key="3">
    <source>
        <dbReference type="Proteomes" id="UP001596160"/>
    </source>
</evidence>
<feature type="region of interest" description="Disordered" evidence="1">
    <location>
        <begin position="1"/>
        <end position="104"/>
    </location>
</feature>
<dbReference type="RefSeq" id="WP_344486846.1">
    <property type="nucleotide sequence ID" value="NZ_BAAASB010000053.1"/>
</dbReference>
<feature type="compositionally biased region" description="Basic and acidic residues" evidence="1">
    <location>
        <begin position="93"/>
        <end position="104"/>
    </location>
</feature>
<keyword evidence="3" id="KW-1185">Reference proteome</keyword>
<accession>A0ABW0AU53</accession>
<sequence>MKGGETDSRAGREDDSSTALMVASYERPPRGRGGRLLFTGPVEPEGTTPARAGRTVTREHDTRKLENDPARAGRTPAATGGGAGRGNDPCAGGDDRKQPDPLPT</sequence>
<dbReference type="Proteomes" id="UP001596160">
    <property type="component" value="Unassembled WGS sequence"/>
</dbReference>
<evidence type="ECO:0000256" key="1">
    <source>
        <dbReference type="SAM" id="MobiDB-lite"/>
    </source>
</evidence>